<keyword evidence="1" id="KW-1133">Transmembrane helix</keyword>
<feature type="transmembrane region" description="Helical" evidence="1">
    <location>
        <begin position="59"/>
        <end position="81"/>
    </location>
</feature>
<feature type="transmembrane region" description="Helical" evidence="1">
    <location>
        <begin position="151"/>
        <end position="169"/>
    </location>
</feature>
<name>A0ABR7TKQ0_9BACT</name>
<keyword evidence="1" id="KW-0472">Membrane</keyword>
<proteinExistence type="predicted"/>
<feature type="transmembrane region" description="Helical" evidence="1">
    <location>
        <begin position="181"/>
        <end position="202"/>
    </location>
</feature>
<evidence type="ECO:0000256" key="1">
    <source>
        <dbReference type="SAM" id="Phobius"/>
    </source>
</evidence>
<accession>A0ABR7TKQ0</accession>
<protein>
    <recommendedName>
        <fullName evidence="4">ABC transporter permease</fullName>
    </recommendedName>
</protein>
<sequence length="265" mass="30212">MQPNNVLDFPRLGYYFRHHLLASWKTYLLGILSIFGLLMAIPTLMLVTDNAPHQLDDVIGFYYFGLFFGGLLFTSMAFSDFSAKEKGIHFMMLPASQFEKFITVFLITTIGYLVVFHLAAYAALVFMQQTCIIRNGTPLEMNWQFAEGGTIYIYFAYIFLHAVFMLGAVSFSRLAFIKTLVTLLLCLLGLYLLNTLFVWILFGSATDQPFQNLPFALVGTRGGKFGTDVYVISEKMIYGYAFIAKYLLAPCIWTIAYFRLKDKEI</sequence>
<evidence type="ECO:0008006" key="4">
    <source>
        <dbReference type="Google" id="ProtNLM"/>
    </source>
</evidence>
<dbReference type="RefSeq" id="WP_188088106.1">
    <property type="nucleotide sequence ID" value="NZ_JACVFC010000001.1"/>
</dbReference>
<evidence type="ECO:0000313" key="2">
    <source>
        <dbReference type="EMBL" id="MBC9931071.1"/>
    </source>
</evidence>
<organism evidence="2 3">
    <name type="scientific">Chitinophaga qingshengii</name>
    <dbReference type="NCBI Taxonomy" id="1569794"/>
    <lineage>
        <taxon>Bacteria</taxon>
        <taxon>Pseudomonadati</taxon>
        <taxon>Bacteroidota</taxon>
        <taxon>Chitinophagia</taxon>
        <taxon>Chitinophagales</taxon>
        <taxon>Chitinophagaceae</taxon>
        <taxon>Chitinophaga</taxon>
    </lineage>
</organism>
<gene>
    <name evidence="2" type="ORF">ICL07_11845</name>
</gene>
<feature type="transmembrane region" description="Helical" evidence="1">
    <location>
        <begin position="27"/>
        <end position="47"/>
    </location>
</feature>
<keyword evidence="1" id="KW-0812">Transmembrane</keyword>
<reference evidence="2 3" key="1">
    <citation type="submission" date="2020-09" db="EMBL/GenBank/DDBJ databases">
        <title>Genome sequences of type strains of Chitinophaga qingshengii and Chitinophaga varians.</title>
        <authorList>
            <person name="Kittiwongwattana C."/>
        </authorList>
    </citation>
    <scope>NUCLEOTIDE SEQUENCE [LARGE SCALE GENOMIC DNA]</scope>
    <source>
        <strain evidence="2 3">JCM 30026</strain>
    </source>
</reference>
<dbReference type="EMBL" id="JACVFC010000001">
    <property type="protein sequence ID" value="MBC9931071.1"/>
    <property type="molecule type" value="Genomic_DNA"/>
</dbReference>
<feature type="transmembrane region" description="Helical" evidence="1">
    <location>
        <begin position="101"/>
        <end position="124"/>
    </location>
</feature>
<evidence type="ECO:0000313" key="3">
    <source>
        <dbReference type="Proteomes" id="UP000659124"/>
    </source>
</evidence>
<feature type="transmembrane region" description="Helical" evidence="1">
    <location>
        <begin position="237"/>
        <end position="258"/>
    </location>
</feature>
<dbReference type="Proteomes" id="UP000659124">
    <property type="component" value="Unassembled WGS sequence"/>
</dbReference>
<keyword evidence="3" id="KW-1185">Reference proteome</keyword>
<comment type="caution">
    <text evidence="2">The sequence shown here is derived from an EMBL/GenBank/DDBJ whole genome shotgun (WGS) entry which is preliminary data.</text>
</comment>